<protein>
    <submittedName>
        <fullName evidence="2">DUF885 domain-containing protein</fullName>
    </submittedName>
</protein>
<keyword evidence="1" id="KW-0732">Signal</keyword>
<organism evidence="2 3">
    <name type="scientific">Parerythrobacter lacustris</name>
    <dbReference type="NCBI Taxonomy" id="2969984"/>
    <lineage>
        <taxon>Bacteria</taxon>
        <taxon>Pseudomonadati</taxon>
        <taxon>Pseudomonadota</taxon>
        <taxon>Alphaproteobacteria</taxon>
        <taxon>Sphingomonadales</taxon>
        <taxon>Erythrobacteraceae</taxon>
        <taxon>Parerythrobacter</taxon>
    </lineage>
</organism>
<gene>
    <name evidence="2" type="ORF">NSO95_02820</name>
</gene>
<keyword evidence="3" id="KW-1185">Reference proteome</keyword>
<dbReference type="InterPro" id="IPR010281">
    <property type="entry name" value="DUF885"/>
</dbReference>
<comment type="caution">
    <text evidence="2">The sequence shown here is derived from an EMBL/GenBank/DDBJ whole genome shotgun (WGS) entry which is preliminary data.</text>
</comment>
<feature type="chain" id="PRO_5046546571" evidence="1">
    <location>
        <begin position="25"/>
        <end position="605"/>
    </location>
</feature>
<sequence length="605" mass="67515">MKSIRLALLATAAAFALPAAPALAQTAEPAAEQTAPKSEHDKLHALFAESDARGLEINPIGRLFRGDDKDAGRLGDFLTDSNFYANRLDTQLNLAKLELIDRAKLSETDQLAYDVFKYGQESALRGQTDEIRALTEVRPINHFFGFHTFYPDLASGDSAAQFKTVANYEDNLGRHDDYIAITDRAIERSREGMKSGVLETSLTIGIVIKQLDTLVTTPIADSPFMTPVKNFPETFSAEDKTRLTAAYEAKTKEIYAAHERLRDFLRDEYFPVARTSVGLSEMKGGAELYNQLIEQTTTLPLTADYLHDLGLSEVARIKGDLEAIKAEVGFAGTLNEFFDYVRTDPKFAPESRQALTDDYYRIGKEVDTKIAEYFSVLPKTPLVIKPYDESVEQFSAGGSYQQGSPDGSRPGTFYFNAYDLPSRLTTGNVTLYLHEGAPGHHFQISLAQENTALPAFMRFGGNTAYVEGWALYSETLGYEMGFFEDPWNRYGTLQDEQLRAMRLVVDTGLHSKGWTREQAIDFMLENSGMTRTEVVAEVERYIAIPSQALAYKVGALKIQELRKKGEAALGDRFDLREFHNQVLNTGALPLPVLEAKIDRWIASQK</sequence>
<dbReference type="EMBL" id="JANKHH010000001">
    <property type="protein sequence ID" value="MCR2832868.1"/>
    <property type="molecule type" value="Genomic_DNA"/>
</dbReference>
<proteinExistence type="predicted"/>
<dbReference type="PANTHER" id="PTHR33361:SF16">
    <property type="entry name" value="DUF885 DOMAIN-CONTAINING PROTEIN"/>
    <property type="match status" value="1"/>
</dbReference>
<dbReference type="Proteomes" id="UP001206067">
    <property type="component" value="Unassembled WGS sequence"/>
</dbReference>
<reference evidence="2 3" key="1">
    <citation type="submission" date="2022-08" db="EMBL/GenBank/DDBJ databases">
        <title>Polyphasic taxonomy analysis of Qipengyuania sp.RS5-5.</title>
        <authorList>
            <person name="Xamxidin M."/>
            <person name="Wu M."/>
        </authorList>
    </citation>
    <scope>NUCLEOTIDE SEQUENCE [LARGE SCALE GENOMIC DNA]</scope>
    <source>
        <strain evidence="2 3">RS5-5</strain>
    </source>
</reference>
<evidence type="ECO:0000313" key="3">
    <source>
        <dbReference type="Proteomes" id="UP001206067"/>
    </source>
</evidence>
<dbReference type="RefSeq" id="WP_257594625.1">
    <property type="nucleotide sequence ID" value="NZ_JANKHH010000001.1"/>
</dbReference>
<dbReference type="Pfam" id="PF05960">
    <property type="entry name" value="DUF885"/>
    <property type="match status" value="1"/>
</dbReference>
<dbReference type="PANTHER" id="PTHR33361">
    <property type="entry name" value="GLR0591 PROTEIN"/>
    <property type="match status" value="1"/>
</dbReference>
<evidence type="ECO:0000313" key="2">
    <source>
        <dbReference type="EMBL" id="MCR2832868.1"/>
    </source>
</evidence>
<accession>A0ABT1XMJ0</accession>
<feature type="signal peptide" evidence="1">
    <location>
        <begin position="1"/>
        <end position="24"/>
    </location>
</feature>
<evidence type="ECO:0000256" key="1">
    <source>
        <dbReference type="SAM" id="SignalP"/>
    </source>
</evidence>
<name>A0ABT1XMJ0_9SPHN</name>